<organism evidence="1 2">
    <name type="scientific">Henriciella marina</name>
    <dbReference type="NCBI Taxonomy" id="453851"/>
    <lineage>
        <taxon>Bacteria</taxon>
        <taxon>Pseudomonadati</taxon>
        <taxon>Pseudomonadota</taxon>
        <taxon>Alphaproteobacteria</taxon>
        <taxon>Hyphomonadales</taxon>
        <taxon>Hyphomonadaceae</taxon>
        <taxon>Henriciella</taxon>
    </lineage>
</organism>
<keyword evidence="2" id="KW-1185">Reference proteome</keyword>
<sequence length="203" mass="22225">MSKVVAENLRTKACAPKSSILPHLLEKIALDFYLTFNIWCVKHLHNKKWGQVLMGLLDKFANRTSFDAPERPSRADIQNAVGIIGICAVASDGHIDKNEIVDLQNTCISMPLFADVVANQALVRAEKLVSKNFEGALSYAIGVLRNSGWAETGFTVACNLVFSDAQIDQEEANFVEMLKSSLGVSEEFSEAVVTTLASLYRAS</sequence>
<gene>
    <name evidence="1" type="ORF">O4G74_09560</name>
</gene>
<comment type="caution">
    <text evidence="1">The sequence shown here is derived from an EMBL/GenBank/DDBJ whole genome shotgun (WGS) entry which is preliminary data.</text>
</comment>
<dbReference type="SUPFAM" id="SSF158682">
    <property type="entry name" value="TerB-like"/>
    <property type="match status" value="1"/>
</dbReference>
<proteinExistence type="predicted"/>
<evidence type="ECO:0000313" key="2">
    <source>
        <dbReference type="Proteomes" id="UP001083770"/>
    </source>
</evidence>
<reference evidence="1" key="1">
    <citation type="submission" date="2022-12" db="EMBL/GenBank/DDBJ databases">
        <title>Bacterial isolates from different developmental stages of Nematostella vectensis.</title>
        <authorList>
            <person name="Fraune S."/>
        </authorList>
    </citation>
    <scope>NUCLEOTIDE SEQUENCE</scope>
    <source>
        <strain evidence="1">G21632-S1</strain>
    </source>
</reference>
<dbReference type="Gene3D" id="1.10.3680.10">
    <property type="entry name" value="TerB-like"/>
    <property type="match status" value="1"/>
</dbReference>
<evidence type="ECO:0000313" key="1">
    <source>
        <dbReference type="EMBL" id="MCZ4298303.1"/>
    </source>
</evidence>
<protein>
    <recommendedName>
        <fullName evidence="3">Co-chaperone DjlA N-terminal domain-containing protein</fullName>
    </recommendedName>
</protein>
<name>A0ABT4LVA1_9PROT</name>
<evidence type="ECO:0008006" key="3">
    <source>
        <dbReference type="Google" id="ProtNLM"/>
    </source>
</evidence>
<dbReference type="RefSeq" id="WP_269402381.1">
    <property type="nucleotide sequence ID" value="NZ_JAPWGW010000003.1"/>
</dbReference>
<dbReference type="InterPro" id="IPR029024">
    <property type="entry name" value="TerB-like"/>
</dbReference>
<dbReference type="Proteomes" id="UP001083770">
    <property type="component" value="Unassembled WGS sequence"/>
</dbReference>
<accession>A0ABT4LVA1</accession>
<dbReference type="EMBL" id="JAPWGW010000003">
    <property type="protein sequence ID" value="MCZ4298303.1"/>
    <property type="molecule type" value="Genomic_DNA"/>
</dbReference>